<feature type="transmembrane region" description="Helical" evidence="5">
    <location>
        <begin position="330"/>
        <end position="350"/>
    </location>
</feature>
<comment type="subcellular location">
    <subcellularLocation>
        <location evidence="1">Membrane</location>
        <topology evidence="1">Multi-pass membrane protein</topology>
    </subcellularLocation>
</comment>
<feature type="domain" description="DUF5935" evidence="7">
    <location>
        <begin position="1"/>
        <end position="186"/>
    </location>
</feature>
<evidence type="ECO:0000259" key="6">
    <source>
        <dbReference type="Pfam" id="PF04932"/>
    </source>
</evidence>
<evidence type="ECO:0000256" key="4">
    <source>
        <dbReference type="ARBA" id="ARBA00023136"/>
    </source>
</evidence>
<feature type="transmembrane region" description="Helical" evidence="5">
    <location>
        <begin position="127"/>
        <end position="150"/>
    </location>
</feature>
<keyword evidence="8" id="KW-0436">Ligase</keyword>
<keyword evidence="2 5" id="KW-0812">Transmembrane</keyword>
<keyword evidence="9" id="KW-1185">Reference proteome</keyword>
<proteinExistence type="predicted"/>
<name>A0A2T4IG93_9RHOO</name>
<dbReference type="PANTHER" id="PTHR37422:SF13">
    <property type="entry name" value="LIPOPOLYSACCHARIDE BIOSYNTHESIS PROTEIN PA4999-RELATED"/>
    <property type="match status" value="1"/>
</dbReference>
<evidence type="ECO:0000313" key="9">
    <source>
        <dbReference type="Proteomes" id="UP000241193"/>
    </source>
</evidence>
<dbReference type="AlphaFoldDB" id="A0A2T4IG93"/>
<dbReference type="InterPro" id="IPR007016">
    <property type="entry name" value="O-antigen_ligase-rel_domated"/>
</dbReference>
<evidence type="ECO:0000256" key="3">
    <source>
        <dbReference type="ARBA" id="ARBA00022989"/>
    </source>
</evidence>
<feature type="transmembrane region" description="Helical" evidence="5">
    <location>
        <begin position="362"/>
        <end position="385"/>
    </location>
</feature>
<feature type="transmembrane region" description="Helical" evidence="5">
    <location>
        <begin position="170"/>
        <end position="189"/>
    </location>
</feature>
<reference evidence="8 9" key="1">
    <citation type="submission" date="2018-03" db="EMBL/GenBank/DDBJ databases">
        <authorList>
            <person name="Keele B.F."/>
        </authorList>
    </citation>
    <scope>NUCLEOTIDE SEQUENCE [LARGE SCALE GENOMIC DNA]</scope>
    <source>
        <strain evidence="8 9">D20</strain>
    </source>
</reference>
<feature type="transmembrane region" description="Helical" evidence="5">
    <location>
        <begin position="76"/>
        <end position="94"/>
    </location>
</feature>
<dbReference type="InterPro" id="IPR051533">
    <property type="entry name" value="WaaL-like"/>
</dbReference>
<organism evidence="8 9">
    <name type="scientific">Pseudothauera lacus</name>
    <dbReference type="NCBI Taxonomy" id="2136175"/>
    <lineage>
        <taxon>Bacteria</taxon>
        <taxon>Pseudomonadati</taxon>
        <taxon>Pseudomonadota</taxon>
        <taxon>Betaproteobacteria</taxon>
        <taxon>Rhodocyclales</taxon>
        <taxon>Zoogloeaceae</taxon>
        <taxon>Pseudothauera</taxon>
    </lineage>
</organism>
<protein>
    <submittedName>
        <fullName evidence="8">Putative O-glycosylation ligase, exosortase A system-associated</fullName>
    </submittedName>
</protein>
<dbReference type="PANTHER" id="PTHR37422">
    <property type="entry name" value="TEICHURONIC ACID BIOSYNTHESIS PROTEIN TUAE"/>
    <property type="match status" value="1"/>
</dbReference>
<feature type="transmembrane region" description="Helical" evidence="5">
    <location>
        <begin position="236"/>
        <end position="253"/>
    </location>
</feature>
<feature type="transmembrane region" description="Helical" evidence="5">
    <location>
        <begin position="201"/>
        <end position="230"/>
    </location>
</feature>
<dbReference type="GO" id="GO:0016874">
    <property type="term" value="F:ligase activity"/>
    <property type="evidence" value="ECO:0007669"/>
    <property type="project" value="UniProtKB-KW"/>
</dbReference>
<evidence type="ECO:0000256" key="5">
    <source>
        <dbReference type="SAM" id="Phobius"/>
    </source>
</evidence>
<feature type="domain" description="O-antigen ligase-related" evidence="6">
    <location>
        <begin position="201"/>
        <end position="337"/>
    </location>
</feature>
<dbReference type="RefSeq" id="WP_107493168.1">
    <property type="nucleotide sequence ID" value="NZ_PZKC01000005.1"/>
</dbReference>
<dbReference type="Proteomes" id="UP000241193">
    <property type="component" value="Unassembled WGS sequence"/>
</dbReference>
<reference evidence="8 9" key="2">
    <citation type="submission" date="2018-04" db="EMBL/GenBank/DDBJ databases">
        <title>Thauera lacus sp. nov., isolated from an saline lake in Inner Mongolia, China.</title>
        <authorList>
            <person name="Liang Q.-Y."/>
        </authorList>
    </citation>
    <scope>NUCLEOTIDE SEQUENCE [LARGE SCALE GENOMIC DNA]</scope>
    <source>
        <strain evidence="8 9">D20</strain>
    </source>
</reference>
<comment type="caution">
    <text evidence="8">The sequence shown here is derived from an EMBL/GenBank/DDBJ whole genome shotgun (WGS) entry which is preliminary data.</text>
</comment>
<evidence type="ECO:0000256" key="1">
    <source>
        <dbReference type="ARBA" id="ARBA00004141"/>
    </source>
</evidence>
<feature type="transmembrane region" description="Helical" evidence="5">
    <location>
        <begin position="43"/>
        <end position="64"/>
    </location>
</feature>
<dbReference type="InterPro" id="IPR017528">
    <property type="entry name" value="CHP03097O-antigen_lig-rel"/>
</dbReference>
<dbReference type="GO" id="GO:0016020">
    <property type="term" value="C:membrane"/>
    <property type="evidence" value="ECO:0007669"/>
    <property type="project" value="UniProtKB-SubCell"/>
</dbReference>
<evidence type="ECO:0000313" key="8">
    <source>
        <dbReference type="EMBL" id="PTD96767.1"/>
    </source>
</evidence>
<dbReference type="Pfam" id="PF19358">
    <property type="entry name" value="DUF5935"/>
    <property type="match status" value="1"/>
</dbReference>
<dbReference type="NCBIfam" id="TIGR03097">
    <property type="entry name" value="PEP_O_lig_1"/>
    <property type="match status" value="1"/>
</dbReference>
<keyword evidence="4 5" id="KW-0472">Membrane</keyword>
<sequence length="438" mass="49401">MRDLLIVSIVAVMAVMALRRPWIGVMLWTWLSIMNPHRYAWGFAYSAPLAATAALATLAGLMMTRERQHPFKGAPVTWFFLLSLWITLSWLFGYDPSGDYAQWNKVMKIYFMTFVALMLLDNRHHIMAFAWVSAFSLALLGAKGGLFTIAHGGNYRVWGPMGTFIGDNNHFALALIMTVPLLHFLQLQLTRPWMRHGMSVIMLLCVASALGSHSRGALLAVSAMGAVLWWRSRRKGVMTLALLVVILMLLPMMPEEWWERMGTIKSYEEDASAMGRINGWLVAIEVAKHHFFGGGMSYQHDVFFLMWGVHNTDVIAAHSIYFQILGNHGFVGLALYLGFWFVTYAWAGWLRRNARDIPQARWAADLGGMVQVSLVGFAVGGAFLSMPYFDLPYNLMVMVVLARRWVETRGWERDPPGSLLEYAGLGRFLRRSPARAGA</sequence>
<gene>
    <name evidence="8" type="ORF">C8261_08110</name>
</gene>
<accession>A0A2T4IG93</accession>
<evidence type="ECO:0000259" key="7">
    <source>
        <dbReference type="Pfam" id="PF19358"/>
    </source>
</evidence>
<dbReference type="InterPro" id="IPR045979">
    <property type="entry name" value="DUF5935"/>
</dbReference>
<evidence type="ECO:0000256" key="2">
    <source>
        <dbReference type="ARBA" id="ARBA00022692"/>
    </source>
</evidence>
<dbReference type="OrthoDB" id="9772644at2"/>
<keyword evidence="3 5" id="KW-1133">Transmembrane helix</keyword>
<dbReference type="Pfam" id="PF04932">
    <property type="entry name" value="Wzy_C"/>
    <property type="match status" value="1"/>
</dbReference>
<dbReference type="EMBL" id="PZKC01000005">
    <property type="protein sequence ID" value="PTD96767.1"/>
    <property type="molecule type" value="Genomic_DNA"/>
</dbReference>